<organism evidence="1 2">
    <name type="scientific">Melia azedarach</name>
    <name type="common">Chinaberry tree</name>
    <dbReference type="NCBI Taxonomy" id="155640"/>
    <lineage>
        <taxon>Eukaryota</taxon>
        <taxon>Viridiplantae</taxon>
        <taxon>Streptophyta</taxon>
        <taxon>Embryophyta</taxon>
        <taxon>Tracheophyta</taxon>
        <taxon>Spermatophyta</taxon>
        <taxon>Magnoliopsida</taxon>
        <taxon>eudicotyledons</taxon>
        <taxon>Gunneridae</taxon>
        <taxon>Pentapetalae</taxon>
        <taxon>rosids</taxon>
        <taxon>malvids</taxon>
        <taxon>Sapindales</taxon>
        <taxon>Meliaceae</taxon>
        <taxon>Melia</taxon>
    </lineage>
</organism>
<dbReference type="EMBL" id="CM051395">
    <property type="protein sequence ID" value="KAJ4724564.1"/>
    <property type="molecule type" value="Genomic_DNA"/>
</dbReference>
<protein>
    <submittedName>
        <fullName evidence="1">Glutathione S-transferase</fullName>
    </submittedName>
</protein>
<sequence length="222" mass="26060">MEEEVKLHGFWASPYSHRVIWALKLKGIKYEYIEEDLSNKSDLLLKYNPVYKKIPVLVHGSKPVAESLVILEYIEDAWPHPPLLPTDPYHRALAKFWIQFAESKGLIFFEYFRAKEKEAQEKAKKEAMEVLKVMEEQVLGDQKFFSGESIGMLDIAYGWLAHWLQPMQQTVGIQLLDSTTFPRLHAWIHNFKQVDVIKENLPHPENLLTHYQRFRARIVADN</sequence>
<evidence type="ECO:0000313" key="2">
    <source>
        <dbReference type="Proteomes" id="UP001164539"/>
    </source>
</evidence>
<comment type="caution">
    <text evidence="1">The sequence shown here is derived from an EMBL/GenBank/DDBJ whole genome shotgun (WGS) entry which is preliminary data.</text>
</comment>
<reference evidence="1 2" key="1">
    <citation type="journal article" date="2023" name="Science">
        <title>Complex scaffold remodeling in plant triterpene biosynthesis.</title>
        <authorList>
            <person name="De La Pena R."/>
            <person name="Hodgson H."/>
            <person name="Liu J.C."/>
            <person name="Stephenson M.J."/>
            <person name="Martin A.C."/>
            <person name="Owen C."/>
            <person name="Harkess A."/>
            <person name="Leebens-Mack J."/>
            <person name="Jimenez L.E."/>
            <person name="Osbourn A."/>
            <person name="Sattely E.S."/>
        </authorList>
    </citation>
    <scope>NUCLEOTIDE SEQUENCE [LARGE SCALE GENOMIC DNA]</scope>
    <source>
        <strain evidence="2">cv. JPN11</strain>
        <tissue evidence="1">Leaf</tissue>
    </source>
</reference>
<evidence type="ECO:0000313" key="1">
    <source>
        <dbReference type="EMBL" id="KAJ4724564.1"/>
    </source>
</evidence>
<keyword evidence="2" id="KW-1185">Reference proteome</keyword>
<name>A0ACC1YN20_MELAZ</name>
<accession>A0ACC1YN20</accession>
<dbReference type="Proteomes" id="UP001164539">
    <property type="component" value="Chromosome 2"/>
</dbReference>
<gene>
    <name evidence="1" type="ORF">OWV82_003542</name>
</gene>
<proteinExistence type="predicted"/>